<comment type="caution">
    <text evidence="2">The sequence shown here is derived from an EMBL/GenBank/DDBJ whole genome shotgun (WGS) entry which is preliminary data.</text>
</comment>
<accession>A0A0F9LFP0</accession>
<dbReference type="Pfam" id="PF18480">
    <property type="entry name" value="DUF5615"/>
    <property type="match status" value="1"/>
</dbReference>
<name>A0A0F9LFP0_9ZZZZ</name>
<gene>
    <name evidence="2" type="ORF">LCGC14_1219510</name>
</gene>
<dbReference type="EMBL" id="LAZR01006407">
    <property type="protein sequence ID" value="KKM92328.1"/>
    <property type="molecule type" value="Genomic_DNA"/>
</dbReference>
<dbReference type="InterPro" id="IPR041049">
    <property type="entry name" value="DUF5615"/>
</dbReference>
<reference evidence="2" key="1">
    <citation type="journal article" date="2015" name="Nature">
        <title>Complex archaea that bridge the gap between prokaryotes and eukaryotes.</title>
        <authorList>
            <person name="Spang A."/>
            <person name="Saw J.H."/>
            <person name="Jorgensen S.L."/>
            <person name="Zaremba-Niedzwiedzka K."/>
            <person name="Martijn J."/>
            <person name="Lind A.E."/>
            <person name="van Eijk R."/>
            <person name="Schleper C."/>
            <person name="Guy L."/>
            <person name="Ettema T.J."/>
        </authorList>
    </citation>
    <scope>NUCLEOTIDE SEQUENCE</scope>
</reference>
<feature type="domain" description="DUF5615" evidence="1">
    <location>
        <begin position="8"/>
        <end position="112"/>
    </location>
</feature>
<protein>
    <recommendedName>
        <fullName evidence="1">DUF5615 domain-containing protein</fullName>
    </recommendedName>
</protein>
<evidence type="ECO:0000259" key="1">
    <source>
        <dbReference type="Pfam" id="PF18480"/>
    </source>
</evidence>
<dbReference type="AlphaFoldDB" id="A0A0F9LFP0"/>
<sequence length="121" mass="14161">MPQSHDVKFLLDENVSHNLLKLLISKGYDTTTVQELNKRGAKNSILQEIARKEGRVLLTYDKDFIEFKHESDNQLILVDIHPLIDENVLPHFEKFLDSFSFDDLKENIVLLKEDEIILKKK</sequence>
<organism evidence="2">
    <name type="scientific">marine sediment metagenome</name>
    <dbReference type="NCBI Taxonomy" id="412755"/>
    <lineage>
        <taxon>unclassified sequences</taxon>
        <taxon>metagenomes</taxon>
        <taxon>ecological metagenomes</taxon>
    </lineage>
</organism>
<proteinExistence type="predicted"/>
<evidence type="ECO:0000313" key="2">
    <source>
        <dbReference type="EMBL" id="KKM92328.1"/>
    </source>
</evidence>